<feature type="signal peptide" evidence="2">
    <location>
        <begin position="1"/>
        <end position="18"/>
    </location>
</feature>
<dbReference type="AlphaFoldDB" id="A0A1T5M2K5"/>
<evidence type="ECO:0000313" key="3">
    <source>
        <dbReference type="EMBL" id="SKC82491.1"/>
    </source>
</evidence>
<dbReference type="STRING" id="688867.SAMN05660236_4198"/>
<dbReference type="GO" id="GO:0015562">
    <property type="term" value="F:efflux transmembrane transporter activity"/>
    <property type="evidence" value="ECO:0007669"/>
    <property type="project" value="InterPro"/>
</dbReference>
<dbReference type="EMBL" id="FUZU01000003">
    <property type="protein sequence ID" value="SKC82491.1"/>
    <property type="molecule type" value="Genomic_DNA"/>
</dbReference>
<evidence type="ECO:0000313" key="4">
    <source>
        <dbReference type="Proteomes" id="UP000190961"/>
    </source>
</evidence>
<organism evidence="3 4">
    <name type="scientific">Ohtaekwangia koreensis</name>
    <dbReference type="NCBI Taxonomy" id="688867"/>
    <lineage>
        <taxon>Bacteria</taxon>
        <taxon>Pseudomonadati</taxon>
        <taxon>Bacteroidota</taxon>
        <taxon>Cytophagia</taxon>
        <taxon>Cytophagales</taxon>
        <taxon>Fulvivirgaceae</taxon>
        <taxon>Ohtaekwangia</taxon>
    </lineage>
</organism>
<evidence type="ECO:0000256" key="1">
    <source>
        <dbReference type="SAM" id="Coils"/>
    </source>
</evidence>
<feature type="coiled-coil region" evidence="1">
    <location>
        <begin position="173"/>
        <end position="207"/>
    </location>
</feature>
<dbReference type="Proteomes" id="UP000190961">
    <property type="component" value="Unassembled WGS sequence"/>
</dbReference>
<dbReference type="Gene3D" id="1.20.1600.10">
    <property type="entry name" value="Outer membrane efflux proteins (OEP)"/>
    <property type="match status" value="1"/>
</dbReference>
<dbReference type="RefSeq" id="WP_079688744.1">
    <property type="nucleotide sequence ID" value="NZ_FUZU01000003.1"/>
</dbReference>
<proteinExistence type="predicted"/>
<reference evidence="3 4" key="1">
    <citation type="submission" date="2017-02" db="EMBL/GenBank/DDBJ databases">
        <authorList>
            <person name="Peterson S.W."/>
        </authorList>
    </citation>
    <scope>NUCLEOTIDE SEQUENCE [LARGE SCALE GENOMIC DNA]</scope>
    <source>
        <strain evidence="3 4">DSM 25262</strain>
    </source>
</reference>
<accession>A0A1T5M2K5</accession>
<keyword evidence="2" id="KW-0732">Signal</keyword>
<feature type="chain" id="PRO_5013182675" evidence="2">
    <location>
        <begin position="19"/>
        <end position="247"/>
    </location>
</feature>
<gene>
    <name evidence="3" type="ORF">SAMN05660236_4198</name>
</gene>
<keyword evidence="1" id="KW-0175">Coiled coil</keyword>
<dbReference type="SUPFAM" id="SSF56954">
    <property type="entry name" value="Outer membrane efflux proteins (OEP)"/>
    <property type="match status" value="1"/>
</dbReference>
<name>A0A1T5M2K5_9BACT</name>
<keyword evidence="4" id="KW-1185">Reference proteome</keyword>
<sequence>MKIFNALLFTLAPLIVTAQTVDYNKIVIPERITAVTFDERLVQLAWKNHPSNKIVQQNVEIAKNEKNLARWAWLDNIYAVGNLNEFTIEPSSNERSTFYPRYNFGVRFSLGTFVQTPIQTKIANGQMVNANHLVNQQKLLIRDEVLTSLEKMKESYKILKLRQFVKEEFYQMYKEAEKKFQTNEINLERLRATLQEYYGRSEDLIQAQSSFNQEKINLESLTGIKLEDVEGYSAFLAKLDEEAKQDL</sequence>
<protein>
    <submittedName>
        <fullName evidence="3">Outer membrane efflux protein</fullName>
    </submittedName>
</protein>
<dbReference type="OrthoDB" id="654651at2"/>
<evidence type="ECO:0000256" key="2">
    <source>
        <dbReference type="SAM" id="SignalP"/>
    </source>
</evidence>